<keyword evidence="1" id="KW-0472">Membrane</keyword>
<feature type="domain" description="7TM GPCR serpentine receptor class x (Srx)" evidence="2">
    <location>
        <begin position="18"/>
        <end position="275"/>
    </location>
</feature>
<evidence type="ECO:0000259" key="2">
    <source>
        <dbReference type="Pfam" id="PF10328"/>
    </source>
</evidence>
<reference evidence="4" key="1">
    <citation type="submission" date="2020-12" db="UniProtKB">
        <authorList>
            <consortium name="WormBaseParasite"/>
        </authorList>
    </citation>
    <scope>IDENTIFICATION</scope>
    <source>
        <strain evidence="4">MHco3</strain>
    </source>
</reference>
<dbReference type="SUPFAM" id="SSF81321">
    <property type="entry name" value="Family A G protein-coupled receptor-like"/>
    <property type="match status" value="1"/>
</dbReference>
<name>A0A7I4YK33_HAECO</name>
<accession>A0A7I4YK33</accession>
<sequence length="323" mass="36190">MVDFEDFHTLAGVLTAVMSSMGMVSNAYVFVSVIRPRKSRSSFLMICASKALFNFLTCVTFLVWCAPTAFLSSHYSSTFVGIVIGNFFGGTLYLGGVLTQVLASVNRVIASFSIHAYNRFCTLRNTTILIILCWIGTFSLAVAYDLNGIGYVFHEDYLVWGGDGQPQSADAFAYVGIMVYASTATMFTLNVVTFAKLLAVTRSNTVLSNTESTKRMKRNKVLLAQKVSQDSLYLIDMLFAQVLASLLPYIWWSFLCLTFVWLSLNAIDGMVMILFVKELSEPLRQLFQRIPMKIPLYKKSRDEMFQRRKSRLMSVATVSNSGK</sequence>
<dbReference type="CDD" id="cd00637">
    <property type="entry name" value="7tm_classA_rhodopsin-like"/>
    <property type="match status" value="1"/>
</dbReference>
<keyword evidence="1" id="KW-1133">Transmembrane helix</keyword>
<keyword evidence="1" id="KW-0812">Transmembrane</keyword>
<protein>
    <submittedName>
        <fullName evidence="4">7TM_GPCR_Srx domain-containing protein</fullName>
    </submittedName>
</protein>
<dbReference type="OMA" id="LMICASK"/>
<feature type="transmembrane region" description="Helical" evidence="1">
    <location>
        <begin position="79"/>
        <end position="105"/>
    </location>
</feature>
<proteinExistence type="predicted"/>
<dbReference type="AlphaFoldDB" id="A0A7I4YK33"/>
<organism evidence="3 4">
    <name type="scientific">Haemonchus contortus</name>
    <name type="common">Barber pole worm</name>
    <dbReference type="NCBI Taxonomy" id="6289"/>
    <lineage>
        <taxon>Eukaryota</taxon>
        <taxon>Metazoa</taxon>
        <taxon>Ecdysozoa</taxon>
        <taxon>Nematoda</taxon>
        <taxon>Chromadorea</taxon>
        <taxon>Rhabditida</taxon>
        <taxon>Rhabditina</taxon>
        <taxon>Rhabditomorpha</taxon>
        <taxon>Strongyloidea</taxon>
        <taxon>Trichostrongylidae</taxon>
        <taxon>Haemonchus</taxon>
    </lineage>
</organism>
<feature type="transmembrane region" description="Helical" evidence="1">
    <location>
        <begin position="126"/>
        <end position="151"/>
    </location>
</feature>
<feature type="transmembrane region" description="Helical" evidence="1">
    <location>
        <begin position="171"/>
        <end position="192"/>
    </location>
</feature>
<evidence type="ECO:0000256" key="1">
    <source>
        <dbReference type="SAM" id="Phobius"/>
    </source>
</evidence>
<evidence type="ECO:0000313" key="3">
    <source>
        <dbReference type="Proteomes" id="UP000025227"/>
    </source>
</evidence>
<dbReference type="PANTHER" id="PTHR23013">
    <property type="entry name" value="SERPENTINE RECEPTOR"/>
    <property type="match status" value="1"/>
</dbReference>
<keyword evidence="3" id="KW-1185">Reference proteome</keyword>
<dbReference type="InterPro" id="IPR019430">
    <property type="entry name" value="7TM_GPCR_serpentine_rcpt_Srx"/>
</dbReference>
<dbReference type="WBParaSite" id="HCON_00106930-00001">
    <property type="protein sequence ID" value="HCON_00106930-00001"/>
    <property type="gene ID" value="HCON_00106930"/>
</dbReference>
<dbReference type="Pfam" id="PF10328">
    <property type="entry name" value="7TM_GPCR_Srx"/>
    <property type="match status" value="1"/>
</dbReference>
<dbReference type="Proteomes" id="UP000025227">
    <property type="component" value="Unplaced"/>
</dbReference>
<dbReference type="PANTHER" id="PTHR23013:SF27">
    <property type="entry name" value="G-PROTEIN COUPLED RECEPTORS FAMILY 1 PROFILE DOMAIN-CONTAINING PROTEIN"/>
    <property type="match status" value="1"/>
</dbReference>
<dbReference type="Gene3D" id="1.20.1070.10">
    <property type="entry name" value="Rhodopsin 7-helix transmembrane proteins"/>
    <property type="match status" value="1"/>
</dbReference>
<feature type="transmembrane region" description="Helical" evidence="1">
    <location>
        <begin position="12"/>
        <end position="31"/>
    </location>
</feature>
<dbReference type="OrthoDB" id="5845782at2759"/>
<evidence type="ECO:0000313" key="4">
    <source>
        <dbReference type="WBParaSite" id="HCON_00106930-00001"/>
    </source>
</evidence>
<feature type="transmembrane region" description="Helical" evidence="1">
    <location>
        <begin position="52"/>
        <end position="73"/>
    </location>
</feature>